<evidence type="ECO:0000256" key="5">
    <source>
        <dbReference type="ARBA" id="ARBA00023136"/>
    </source>
</evidence>
<name>A0A810L3V1_9ACTN</name>
<keyword evidence="3 6" id="KW-0812">Transmembrane</keyword>
<evidence type="ECO:0000313" key="8">
    <source>
        <dbReference type="Proteomes" id="UP000680750"/>
    </source>
</evidence>
<proteinExistence type="predicted"/>
<feature type="transmembrane region" description="Helical" evidence="6">
    <location>
        <begin position="187"/>
        <end position="204"/>
    </location>
</feature>
<dbReference type="PANTHER" id="PTHR34857:SF2">
    <property type="entry name" value="SLL0384 PROTEIN"/>
    <property type="match status" value="1"/>
</dbReference>
<reference evidence="7" key="1">
    <citation type="submission" date="2020-08" db="EMBL/GenBank/DDBJ databases">
        <title>Whole genome shotgun sequence of Actinocatenispora sera NBRC 101916.</title>
        <authorList>
            <person name="Komaki H."/>
            <person name="Tamura T."/>
        </authorList>
    </citation>
    <scope>NUCLEOTIDE SEQUENCE</scope>
    <source>
        <strain evidence="7">NBRC 101916</strain>
    </source>
</reference>
<dbReference type="Pfam" id="PF02361">
    <property type="entry name" value="CbiQ"/>
    <property type="match status" value="1"/>
</dbReference>
<feature type="transmembrane region" description="Helical" evidence="6">
    <location>
        <begin position="149"/>
        <end position="167"/>
    </location>
</feature>
<dbReference type="InterPro" id="IPR003339">
    <property type="entry name" value="ABC/ECF_trnsptr_transmembrane"/>
</dbReference>
<dbReference type="GO" id="GO:0005886">
    <property type="term" value="C:plasma membrane"/>
    <property type="evidence" value="ECO:0007669"/>
    <property type="project" value="UniProtKB-ARBA"/>
</dbReference>
<sequence length="266" mass="27244">MRIAPAAAPPDAPVSRLNPLAKLGAALAVSLAVLASIDPVTPTVALLGVLAALPFGGLHYGRLLRRGWPVLVGAVLVGSANMLFAADQGGTTYLQLGPLHLSSVSLAVGGALGLRVLAIALPGVVAFATIDPTDLADCLVQQLRVPARFAIGALAAYRLLPLLADEWELLGLARRARGIDGGANPLARFRLFAATMFALLVGAVRRGGRLATAMDARGFDAGTPRTFARRHPFTGADRLVLAFGVLLAAAALAVSIGTSTFVPLVG</sequence>
<evidence type="ECO:0000313" key="7">
    <source>
        <dbReference type="EMBL" id="BCJ29312.1"/>
    </source>
</evidence>
<organism evidence="7 8">
    <name type="scientific">Actinocatenispora sera</name>
    <dbReference type="NCBI Taxonomy" id="390989"/>
    <lineage>
        <taxon>Bacteria</taxon>
        <taxon>Bacillati</taxon>
        <taxon>Actinomycetota</taxon>
        <taxon>Actinomycetes</taxon>
        <taxon>Micromonosporales</taxon>
        <taxon>Micromonosporaceae</taxon>
        <taxon>Actinocatenispora</taxon>
    </lineage>
</organism>
<dbReference type="CDD" id="cd16914">
    <property type="entry name" value="EcfT"/>
    <property type="match status" value="1"/>
</dbReference>
<gene>
    <name evidence="7" type="ORF">Asera_34200</name>
</gene>
<keyword evidence="4 6" id="KW-1133">Transmembrane helix</keyword>
<keyword evidence="8" id="KW-1185">Reference proteome</keyword>
<keyword evidence="5 6" id="KW-0472">Membrane</keyword>
<evidence type="ECO:0000256" key="2">
    <source>
        <dbReference type="ARBA" id="ARBA00022475"/>
    </source>
</evidence>
<dbReference type="KEGG" id="aser:Asera_34200"/>
<comment type="subcellular location">
    <subcellularLocation>
        <location evidence="1">Membrane</location>
        <topology evidence="1">Multi-pass membrane protein</topology>
    </subcellularLocation>
</comment>
<evidence type="ECO:0000256" key="1">
    <source>
        <dbReference type="ARBA" id="ARBA00004141"/>
    </source>
</evidence>
<feature type="transmembrane region" description="Helical" evidence="6">
    <location>
        <begin position="239"/>
        <end position="262"/>
    </location>
</feature>
<evidence type="ECO:0000256" key="6">
    <source>
        <dbReference type="SAM" id="Phobius"/>
    </source>
</evidence>
<evidence type="ECO:0000256" key="3">
    <source>
        <dbReference type="ARBA" id="ARBA00022692"/>
    </source>
</evidence>
<dbReference type="OrthoDB" id="6400at2"/>
<dbReference type="Proteomes" id="UP000680750">
    <property type="component" value="Chromosome"/>
</dbReference>
<protein>
    <submittedName>
        <fullName evidence="7">ABC transporter</fullName>
    </submittedName>
</protein>
<dbReference type="InterPro" id="IPR051611">
    <property type="entry name" value="ECF_transporter_component"/>
</dbReference>
<dbReference type="AlphaFoldDB" id="A0A810L3V1"/>
<dbReference type="EMBL" id="AP023354">
    <property type="protein sequence ID" value="BCJ29312.1"/>
    <property type="molecule type" value="Genomic_DNA"/>
</dbReference>
<accession>A0A810L3V1</accession>
<feature type="transmembrane region" description="Helical" evidence="6">
    <location>
        <begin position="43"/>
        <end position="61"/>
    </location>
</feature>
<dbReference type="PANTHER" id="PTHR34857">
    <property type="entry name" value="SLL0384 PROTEIN"/>
    <property type="match status" value="1"/>
</dbReference>
<feature type="transmembrane region" description="Helical" evidence="6">
    <location>
        <begin position="68"/>
        <end position="86"/>
    </location>
</feature>
<keyword evidence="2" id="KW-1003">Cell membrane</keyword>
<evidence type="ECO:0000256" key="4">
    <source>
        <dbReference type="ARBA" id="ARBA00022989"/>
    </source>
</evidence>
<feature type="transmembrane region" description="Helical" evidence="6">
    <location>
        <begin position="106"/>
        <end position="128"/>
    </location>
</feature>
<dbReference type="RefSeq" id="WP_157035214.1">
    <property type="nucleotide sequence ID" value="NZ_AP023354.1"/>
</dbReference>